<reference evidence="3 4" key="1">
    <citation type="submission" date="2019-03" db="EMBL/GenBank/DDBJ databases">
        <title>Genomic Encyclopedia of Type Strains, Phase IV (KMG-IV): sequencing the most valuable type-strain genomes for metagenomic binning, comparative biology and taxonomic classification.</title>
        <authorList>
            <person name="Goeker M."/>
        </authorList>
    </citation>
    <scope>NUCLEOTIDE SEQUENCE [LARGE SCALE GENOMIC DNA]</scope>
    <source>
        <strain evidence="3 4">DSM 100556</strain>
    </source>
</reference>
<evidence type="ECO:0000259" key="2">
    <source>
        <dbReference type="Pfam" id="PF12704"/>
    </source>
</evidence>
<sequence length="359" mass="40200">MKKILRNFTVKQIIVVSSVVLCLLIWAGISIFATVKKQELPDQNAAARWSSQSDSAQISCFFTAGTNVDKNSVMNFEHSLDGVLKEASITAPSENARLWADAYSAQGKTTLVNGKTSLEANAVGIGGDFFLFHPVQLINGSYFSGSDLMHDRILIDEDAAWQLFGSNDVTGMEVRIGGTPHYVAGVIKRAQGRLNEAAGLDKTLVYISYETMEEQGSVTGIGTYEIVMPDPVSGFAYAKVKEKFGIDEVGMQVVENSARYGFKSLFTIIAEFGTRSMNSYAIGYPYWENVARGLEDILAVLLVLQILFLLIPACIIIVIIIILWKRKEWTWRDVWRVLTDWKDKIAERFRKEKSKWKYF</sequence>
<evidence type="ECO:0000313" key="3">
    <source>
        <dbReference type="EMBL" id="TCL55650.1"/>
    </source>
</evidence>
<dbReference type="EMBL" id="SLUO01000014">
    <property type="protein sequence ID" value="TCL55650.1"/>
    <property type="molecule type" value="Genomic_DNA"/>
</dbReference>
<dbReference type="OrthoDB" id="1840461at2"/>
<feature type="transmembrane region" description="Helical" evidence="1">
    <location>
        <begin position="297"/>
        <end position="324"/>
    </location>
</feature>
<dbReference type="AlphaFoldDB" id="A0A4R1QXG5"/>
<name>A0A4R1QXG5_9FIRM</name>
<gene>
    <name evidence="3" type="ORF">EDD76_11460</name>
</gene>
<dbReference type="STRING" id="1469948.GCA_000732725_01156"/>
<keyword evidence="4" id="KW-1185">Reference proteome</keyword>
<evidence type="ECO:0000256" key="1">
    <source>
        <dbReference type="SAM" id="Phobius"/>
    </source>
</evidence>
<proteinExistence type="predicted"/>
<accession>A0A4R1QXG5</accession>
<protein>
    <submittedName>
        <fullName evidence="3">MacB-like protein</fullName>
    </submittedName>
</protein>
<feature type="transmembrane region" description="Helical" evidence="1">
    <location>
        <begin position="12"/>
        <end position="33"/>
    </location>
</feature>
<organism evidence="3 4">
    <name type="scientific">Kineothrix alysoides</name>
    <dbReference type="NCBI Taxonomy" id="1469948"/>
    <lineage>
        <taxon>Bacteria</taxon>
        <taxon>Bacillati</taxon>
        <taxon>Bacillota</taxon>
        <taxon>Clostridia</taxon>
        <taxon>Lachnospirales</taxon>
        <taxon>Lachnospiraceae</taxon>
        <taxon>Kineothrix</taxon>
    </lineage>
</organism>
<keyword evidence="1" id="KW-0472">Membrane</keyword>
<comment type="caution">
    <text evidence="3">The sequence shown here is derived from an EMBL/GenBank/DDBJ whole genome shotgun (WGS) entry which is preliminary data.</text>
</comment>
<dbReference type="Proteomes" id="UP000295718">
    <property type="component" value="Unassembled WGS sequence"/>
</dbReference>
<evidence type="ECO:0000313" key="4">
    <source>
        <dbReference type="Proteomes" id="UP000295718"/>
    </source>
</evidence>
<keyword evidence="1" id="KW-1133">Transmembrane helix</keyword>
<dbReference type="InterPro" id="IPR025857">
    <property type="entry name" value="MacB_PCD"/>
</dbReference>
<dbReference type="Pfam" id="PF12704">
    <property type="entry name" value="MacB_PCD"/>
    <property type="match status" value="1"/>
</dbReference>
<feature type="domain" description="MacB-like periplasmic core" evidence="2">
    <location>
        <begin position="103"/>
        <end position="241"/>
    </location>
</feature>
<keyword evidence="1" id="KW-0812">Transmembrane</keyword>